<protein>
    <submittedName>
        <fullName evidence="1">Uncharacterized protein</fullName>
    </submittedName>
</protein>
<dbReference type="EMBL" id="WOWK01000011">
    <property type="protein sequence ID" value="KAF0329574.1"/>
    <property type="molecule type" value="Genomic_DNA"/>
</dbReference>
<organism evidence="1 2">
    <name type="scientific">Colletotrichum asianum</name>
    <dbReference type="NCBI Taxonomy" id="702518"/>
    <lineage>
        <taxon>Eukaryota</taxon>
        <taxon>Fungi</taxon>
        <taxon>Dikarya</taxon>
        <taxon>Ascomycota</taxon>
        <taxon>Pezizomycotina</taxon>
        <taxon>Sordariomycetes</taxon>
        <taxon>Hypocreomycetidae</taxon>
        <taxon>Glomerellales</taxon>
        <taxon>Glomerellaceae</taxon>
        <taxon>Colletotrichum</taxon>
        <taxon>Colletotrichum gloeosporioides species complex</taxon>
    </lineage>
</organism>
<proteinExistence type="predicted"/>
<comment type="caution">
    <text evidence="1">The sequence shown here is derived from an EMBL/GenBank/DDBJ whole genome shotgun (WGS) entry which is preliminary data.</text>
</comment>
<name>A0A8H3ZRA5_9PEZI</name>
<dbReference type="OrthoDB" id="3766406at2759"/>
<accession>A0A8H3ZRA5</accession>
<gene>
    <name evidence="1" type="ORF">GQ607_003142</name>
</gene>
<dbReference type="AlphaFoldDB" id="A0A8H3ZRA5"/>
<reference evidence="1 2" key="1">
    <citation type="submission" date="2019-12" db="EMBL/GenBank/DDBJ databases">
        <title>A genome sequence resource for the geographically widespread anthracnose pathogen Colletotrichum asianum.</title>
        <authorList>
            <person name="Meng Y."/>
        </authorList>
    </citation>
    <scope>NUCLEOTIDE SEQUENCE [LARGE SCALE GENOMIC DNA]</scope>
    <source>
        <strain evidence="1 2">ICMP 18580</strain>
    </source>
</reference>
<sequence length="275" mass="32421">MTEIAEELPLHARFLLSRTCIAFRVLTARDYNEAIARLNFEKRYDFWFGVAYGLPDYWPCKHGSVPSCQKGEVREFDGRYKLRLTHVLLALKLSRRGDGNQEYLRKMMAPFTLKKGALMNRSLHRYQATPKVVNGRFLLKTEWMFQRHNYERVVLDVLDEFCAGGVCSHLFVSPDWSWMKRICRGNRLNYSYFSDISFERNIRKAENARKETRGYCRDCHTYYMIRIDKDAAIVCAYHDLGGSGNVRSLWEAHSKEYRWVRKSGPPRATKDLFEL</sequence>
<evidence type="ECO:0000313" key="1">
    <source>
        <dbReference type="EMBL" id="KAF0329574.1"/>
    </source>
</evidence>
<keyword evidence="2" id="KW-1185">Reference proteome</keyword>
<evidence type="ECO:0000313" key="2">
    <source>
        <dbReference type="Proteomes" id="UP000434172"/>
    </source>
</evidence>
<dbReference type="Proteomes" id="UP000434172">
    <property type="component" value="Unassembled WGS sequence"/>
</dbReference>